<gene>
    <name evidence="1" type="ORF">BDR25DRAFT_348555</name>
</gene>
<evidence type="ECO:0000313" key="2">
    <source>
        <dbReference type="Proteomes" id="UP000799755"/>
    </source>
</evidence>
<dbReference type="Proteomes" id="UP000799755">
    <property type="component" value="Unassembled WGS sequence"/>
</dbReference>
<dbReference type="EMBL" id="MU003492">
    <property type="protein sequence ID" value="KAF2478294.1"/>
    <property type="molecule type" value="Genomic_DNA"/>
</dbReference>
<sequence>MAAISVTQKRVDAEGYYYTAELCILRIRALVKNRAPIPATQADESTEHHCLLPLHVDADLASVSSFWPYELRAGHSSDIPLELKIVVVIGLEVIRVTAPHEVVVYGGYVLTCAPKPMATMWVILYANEDQLDKEDFGNKVLTGAWFWSKGPAVSRTWKGGFEKAKDFKDTGTSATTGQVLSAVEHANWFLVLQYAHCSIFPSPNRLILPLKSTRRTETLCVTQVVSVKDAFQYRRPPSHPIVAVRTECLDLNIIILFTTTDPTTHSFLTLQILDIALALTTYSTNGTTMDEIEPSVQKRGNLRRRNMGENPVQNGTGMLLVTFGSRINRTVKSGDRASPALRIIIENLSTHHISLRSIYFGSGYFIFSSLPRSTRGDLQQLNLYKIVLHGAKRDDPTVGKGRTNQYRVQTLAGGERKIVEKVVVTPDLLYTGHCYRGPNVERSDAKKREAARFSNDWDKRWWGRLESVSCSQKRFSTRLYIPRTHLPSKILTMWSSVISHILSFSIRILCNRWGFIGNGQLKMSFDCIMRILIEAYSIFHKSPCSMYQVKVWSRESYLRAFATIIRSLEASSECRSQGILAYELIDPSNPLSQNIADFTPSTATTSTRPSSISISAFVTTTRFHPFLIPSPTLTNSTVGVHPADIGASDSSSTGLAHEFKVVLGAAGIFFILLLGVLWYLQGRKDTKGQEQKPALIQQEGHLPEWANSSQQPGSPLSFSTIFAKFKPRRQGRELIRVSRSEGLSEWVGQRPGIVSAEAVELSRLEEEEARIGGQKAMVLARMVRGEVEMMKCSETTIDSSRIMEKLVAARVHWLAAHRMICALSVMYHQSRYQVAHFLFFVELDVLSPTRVCFLFKVWEDMESKSLKVPEPSKTNFNNLFASYNTLVAVLRGDSTATSASKAELTATSTLTPAWILTAIFASSILPPTTMAINRPERDSLQVACIELANEHDAISWVAGR</sequence>
<accession>A0ACB6RG09</accession>
<protein>
    <submittedName>
        <fullName evidence="1">Uncharacterized protein</fullName>
    </submittedName>
</protein>
<comment type="caution">
    <text evidence="1">The sequence shown here is derived from an EMBL/GenBank/DDBJ whole genome shotgun (WGS) entry which is preliminary data.</text>
</comment>
<keyword evidence="2" id="KW-1185">Reference proteome</keyword>
<reference evidence="1" key="1">
    <citation type="journal article" date="2020" name="Stud. Mycol.">
        <title>101 Dothideomycetes genomes: a test case for predicting lifestyles and emergence of pathogens.</title>
        <authorList>
            <person name="Haridas S."/>
            <person name="Albert R."/>
            <person name="Binder M."/>
            <person name="Bloem J."/>
            <person name="Labutti K."/>
            <person name="Salamov A."/>
            <person name="Andreopoulos B."/>
            <person name="Baker S."/>
            <person name="Barry K."/>
            <person name="Bills G."/>
            <person name="Bluhm B."/>
            <person name="Cannon C."/>
            <person name="Castanera R."/>
            <person name="Culley D."/>
            <person name="Daum C."/>
            <person name="Ezra D."/>
            <person name="Gonzalez J."/>
            <person name="Henrissat B."/>
            <person name="Kuo A."/>
            <person name="Liang C."/>
            <person name="Lipzen A."/>
            <person name="Lutzoni F."/>
            <person name="Magnuson J."/>
            <person name="Mondo S."/>
            <person name="Nolan M."/>
            <person name="Ohm R."/>
            <person name="Pangilinan J."/>
            <person name="Park H.-J."/>
            <person name="Ramirez L."/>
            <person name="Alfaro M."/>
            <person name="Sun H."/>
            <person name="Tritt A."/>
            <person name="Yoshinaga Y."/>
            <person name="Zwiers L.-H."/>
            <person name="Turgeon B."/>
            <person name="Goodwin S."/>
            <person name="Spatafora J."/>
            <person name="Crous P."/>
            <person name="Grigoriev I."/>
        </authorList>
    </citation>
    <scope>NUCLEOTIDE SEQUENCE</scope>
    <source>
        <strain evidence="1">ATCC 200398</strain>
    </source>
</reference>
<evidence type="ECO:0000313" key="1">
    <source>
        <dbReference type="EMBL" id="KAF2478294.1"/>
    </source>
</evidence>
<proteinExistence type="predicted"/>
<name>A0ACB6RG09_9PLEO</name>
<organism evidence="1 2">
    <name type="scientific">Lindgomyces ingoldianus</name>
    <dbReference type="NCBI Taxonomy" id="673940"/>
    <lineage>
        <taxon>Eukaryota</taxon>
        <taxon>Fungi</taxon>
        <taxon>Dikarya</taxon>
        <taxon>Ascomycota</taxon>
        <taxon>Pezizomycotina</taxon>
        <taxon>Dothideomycetes</taxon>
        <taxon>Pleosporomycetidae</taxon>
        <taxon>Pleosporales</taxon>
        <taxon>Lindgomycetaceae</taxon>
        <taxon>Lindgomyces</taxon>
    </lineage>
</organism>